<gene>
    <name evidence="3" type="ORF">PCON_13668</name>
</gene>
<proteinExistence type="predicted"/>
<dbReference type="CDD" id="cd09917">
    <property type="entry name" value="F-box_SF"/>
    <property type="match status" value="1"/>
</dbReference>
<dbReference type="SMART" id="SM00248">
    <property type="entry name" value="ANK"/>
    <property type="match status" value="5"/>
</dbReference>
<accession>U4LMM5</accession>
<keyword evidence="3" id="KW-0808">Transferase</keyword>
<dbReference type="STRING" id="1076935.U4LMM5"/>
<keyword evidence="1" id="KW-0677">Repeat</keyword>
<sequence>MAIFCRELPFEIILCIAEHTDICSTSKLRSTCSYLYEVVTPMLYLKAVENWGFVDHFTGGKPQDDTNMFMEALKKDHATLLKYLITMDDTFPRAAQVDFGGGTKYRGFPDMSLTSSFLRRRIFGLTLRYSVSNEALKPAHFDTPTLSYELYNNWQHDMAVRRQEIFNGLLRCLVRSVGLSKSCEMLELAVQHKSPIGSAILKILVGRKDLKVSTKLIRCAILCEKPSTVLWLSRKAADIDENFPCRMELLKTAVETAVRRSYDSFTYVFHPIIGYLLEQGKYIWWTDDILTPALRLDDKEHRLRLVEDLLLHGAPVNEPTNYIWTNHPRTPLHEAVTLENPDVEIVRLMLERDDEAERLHNAKGNLTPRIAAVDAKNFSGQTPLHAAIAPMGGRDPQYLYVADPDLQLPLIKALLEHGASPTAIDNNGFTPLHEAIRRRGCSDIVKLLFKYTENKEELANMKTPNGNTPLHFAILQVIKDSFENQISMAKKLAEEGKTVEKYQIDLSEAWESMIKADTELIPSENTDWDRDIPDAYKNLVELKKWNARQHKNNNGDTPSGLMSAMQNFLKQNELDLCDENVANGLNRFALARPIMPMKRARIRKDVEDEGVETVDAPVPCLKKRRTMSPQELEARREALRRLREAGAAAGELEWEPRGAEELLRARQLRKFNAGDMSATFLF</sequence>
<dbReference type="Pfam" id="PF12796">
    <property type="entry name" value="Ank_2"/>
    <property type="match status" value="1"/>
</dbReference>
<evidence type="ECO:0000256" key="1">
    <source>
        <dbReference type="ARBA" id="ARBA00022737"/>
    </source>
</evidence>
<dbReference type="GO" id="GO:0016301">
    <property type="term" value="F:kinase activity"/>
    <property type="evidence" value="ECO:0007669"/>
    <property type="project" value="UniProtKB-KW"/>
</dbReference>
<evidence type="ECO:0000313" key="4">
    <source>
        <dbReference type="Proteomes" id="UP000018144"/>
    </source>
</evidence>
<organism evidence="3 4">
    <name type="scientific">Pyronema omphalodes (strain CBS 100304)</name>
    <name type="common">Pyronema confluens</name>
    <dbReference type="NCBI Taxonomy" id="1076935"/>
    <lineage>
        <taxon>Eukaryota</taxon>
        <taxon>Fungi</taxon>
        <taxon>Dikarya</taxon>
        <taxon>Ascomycota</taxon>
        <taxon>Pezizomycotina</taxon>
        <taxon>Pezizomycetes</taxon>
        <taxon>Pezizales</taxon>
        <taxon>Pyronemataceae</taxon>
        <taxon>Pyronema</taxon>
    </lineage>
</organism>
<dbReference type="InterPro" id="IPR002110">
    <property type="entry name" value="Ankyrin_rpt"/>
</dbReference>
<dbReference type="InterPro" id="IPR036770">
    <property type="entry name" value="Ankyrin_rpt-contain_sf"/>
</dbReference>
<dbReference type="eggNOG" id="KOG4177">
    <property type="taxonomic scope" value="Eukaryota"/>
</dbReference>
<dbReference type="AlphaFoldDB" id="U4LMM5"/>
<protein>
    <submittedName>
        <fullName evidence="3">Similar to Ankyrin repeat and protein kinase domain-containing protein 1 acc. no. Q8BZ25</fullName>
    </submittedName>
</protein>
<name>U4LMM5_PYROM</name>
<evidence type="ECO:0000256" key="2">
    <source>
        <dbReference type="ARBA" id="ARBA00023043"/>
    </source>
</evidence>
<dbReference type="Proteomes" id="UP000018144">
    <property type="component" value="Unassembled WGS sequence"/>
</dbReference>
<reference evidence="3 4" key="1">
    <citation type="journal article" date="2013" name="PLoS Genet.">
        <title>The genome and development-dependent transcriptomes of Pyronema confluens: a window into fungal evolution.</title>
        <authorList>
            <person name="Traeger S."/>
            <person name="Altegoer F."/>
            <person name="Freitag M."/>
            <person name="Gabaldon T."/>
            <person name="Kempken F."/>
            <person name="Kumar A."/>
            <person name="Marcet-Houben M."/>
            <person name="Poggeler S."/>
            <person name="Stajich J.E."/>
            <person name="Nowrousian M."/>
        </authorList>
    </citation>
    <scope>NUCLEOTIDE SEQUENCE [LARGE SCALE GENOMIC DNA]</scope>
    <source>
        <strain evidence="4">CBS 100304</strain>
        <tissue evidence="3">Vegetative mycelium</tissue>
    </source>
</reference>
<dbReference type="EMBL" id="HF935907">
    <property type="protein sequence ID" value="CCX32817.1"/>
    <property type="molecule type" value="Genomic_DNA"/>
</dbReference>
<keyword evidence="3" id="KW-0418">Kinase</keyword>
<keyword evidence="4" id="KW-1185">Reference proteome</keyword>
<dbReference type="OrthoDB" id="194358at2759"/>
<dbReference type="Gene3D" id="1.25.40.20">
    <property type="entry name" value="Ankyrin repeat-containing domain"/>
    <property type="match status" value="1"/>
</dbReference>
<dbReference type="PANTHER" id="PTHR24178:SF9">
    <property type="entry name" value="ANK_REP_REGION DOMAIN-CONTAINING PROTEIN"/>
    <property type="match status" value="1"/>
</dbReference>
<evidence type="ECO:0000313" key="3">
    <source>
        <dbReference type="EMBL" id="CCX32817.1"/>
    </source>
</evidence>
<dbReference type="PANTHER" id="PTHR24178">
    <property type="entry name" value="MOLTING PROTEIN MLT-4"/>
    <property type="match status" value="1"/>
</dbReference>
<dbReference type="SUPFAM" id="SSF48403">
    <property type="entry name" value="Ankyrin repeat"/>
    <property type="match status" value="1"/>
</dbReference>
<keyword evidence="2" id="KW-0040">ANK repeat</keyword>